<proteinExistence type="predicted"/>
<reference evidence="1 2" key="1">
    <citation type="journal article" date="2019" name="Commun. Biol.">
        <title>The bagworm genome reveals a unique fibroin gene that provides high tensile strength.</title>
        <authorList>
            <person name="Kono N."/>
            <person name="Nakamura H."/>
            <person name="Ohtoshi R."/>
            <person name="Tomita M."/>
            <person name="Numata K."/>
            <person name="Arakawa K."/>
        </authorList>
    </citation>
    <scope>NUCLEOTIDE SEQUENCE [LARGE SCALE GENOMIC DNA]</scope>
</reference>
<name>A0A4C1YVK3_EUMVA</name>
<dbReference type="InterPro" id="IPR036397">
    <property type="entry name" value="RNaseH_sf"/>
</dbReference>
<gene>
    <name evidence="1" type="ORF">EVAR_58197_1</name>
</gene>
<dbReference type="PANTHER" id="PTHR46060">
    <property type="entry name" value="MARINER MOS1 TRANSPOSASE-LIKE PROTEIN"/>
    <property type="match status" value="1"/>
</dbReference>
<dbReference type="GO" id="GO:0003676">
    <property type="term" value="F:nucleic acid binding"/>
    <property type="evidence" value="ECO:0007669"/>
    <property type="project" value="InterPro"/>
</dbReference>
<evidence type="ECO:0000313" key="1">
    <source>
        <dbReference type="EMBL" id="GBP78407.1"/>
    </source>
</evidence>
<dbReference type="EMBL" id="BGZK01001368">
    <property type="protein sequence ID" value="GBP78407.1"/>
    <property type="molecule type" value="Genomic_DNA"/>
</dbReference>
<comment type="caution">
    <text evidence="1">The sequence shown here is derived from an EMBL/GenBank/DDBJ whole genome shotgun (WGS) entry which is preliminary data.</text>
</comment>
<dbReference type="AlphaFoldDB" id="A0A4C1YVK3"/>
<evidence type="ECO:0000313" key="2">
    <source>
        <dbReference type="Proteomes" id="UP000299102"/>
    </source>
</evidence>
<keyword evidence="2" id="KW-1185">Reference proteome</keyword>
<dbReference type="PANTHER" id="PTHR46060:SF1">
    <property type="entry name" value="MARINER MOS1 TRANSPOSASE-LIKE PROTEIN"/>
    <property type="match status" value="1"/>
</dbReference>
<sequence>MRKIYEDAELEKLLEVDLSLTQKELALTLKVIHQAVSHRLKSLRIIHKQDIALSDYHLFRSMAHALSEQRFTSYEDIKNWVDSLMASKDKELFRLGIRTLLERWKKVVVSDGQYLN</sequence>
<dbReference type="Proteomes" id="UP000299102">
    <property type="component" value="Unassembled WGS sequence"/>
</dbReference>
<accession>A0A4C1YVK3</accession>
<dbReference type="OrthoDB" id="10258692at2759"/>
<protein>
    <submittedName>
        <fullName evidence="1">Mariner Mos1 transposase</fullName>
    </submittedName>
</protein>
<dbReference type="Gene3D" id="3.30.420.10">
    <property type="entry name" value="Ribonuclease H-like superfamily/Ribonuclease H"/>
    <property type="match status" value="1"/>
</dbReference>
<organism evidence="1 2">
    <name type="scientific">Eumeta variegata</name>
    <name type="common">Bagworm moth</name>
    <name type="synonym">Eumeta japonica</name>
    <dbReference type="NCBI Taxonomy" id="151549"/>
    <lineage>
        <taxon>Eukaryota</taxon>
        <taxon>Metazoa</taxon>
        <taxon>Ecdysozoa</taxon>
        <taxon>Arthropoda</taxon>
        <taxon>Hexapoda</taxon>
        <taxon>Insecta</taxon>
        <taxon>Pterygota</taxon>
        <taxon>Neoptera</taxon>
        <taxon>Endopterygota</taxon>
        <taxon>Lepidoptera</taxon>
        <taxon>Glossata</taxon>
        <taxon>Ditrysia</taxon>
        <taxon>Tineoidea</taxon>
        <taxon>Psychidae</taxon>
        <taxon>Oiketicinae</taxon>
        <taxon>Eumeta</taxon>
    </lineage>
</organism>
<dbReference type="InterPro" id="IPR052709">
    <property type="entry name" value="Transposase-MT_Hybrid"/>
</dbReference>